<dbReference type="InterPro" id="IPR052340">
    <property type="entry name" value="RNase_Y/CdgJ"/>
</dbReference>
<dbReference type="PANTHER" id="PTHR33525:SF6">
    <property type="entry name" value="HDOD DOMAIN-CONTAINING PROTEIN"/>
    <property type="match status" value="1"/>
</dbReference>
<sequence>MTMFRWLQRLISGPAAVQTQPGTAFAADAAPVPEVPDTPDLPPAAPGPAPAASPAAAPPSASAPVVSFEQLERINGAWNAWLFDRADGGLELSDAETRVLDALAAIIASQQSGAALVRRMPGLIPQLLQSLRSETFSGSALSRTIASDPVLVAAVVRLANNCYQGTGNSITSVEHAVILIGQEGLRQLITTVAFRPIIDINSGFYTRRLAPHLWAHSERCAMAARQVVATLGPDSGIAPFDAFLAALLQNVGLIVSLRVMDQAVQEGERLGSDVFLAQLARDTRRLCASIAREWNFPDTVAQALLEQGTLRRGTAVSPLGRLLKLTDYLGKVRMLVEQGLVDEADASVFAGLPPEAAPCYAALVTNGDAAPAA</sequence>
<proteinExistence type="predicted"/>
<keyword evidence="2" id="KW-0732">Signal</keyword>
<dbReference type="InterPro" id="IPR013976">
    <property type="entry name" value="HDOD"/>
</dbReference>
<name>A0ABT1ZXA7_9BURK</name>
<feature type="chain" id="PRO_5046939843" evidence="2">
    <location>
        <begin position="27"/>
        <end position="373"/>
    </location>
</feature>
<evidence type="ECO:0000313" key="4">
    <source>
        <dbReference type="EMBL" id="MCS0584565.1"/>
    </source>
</evidence>
<accession>A0ABT1ZXA7</accession>
<protein>
    <submittedName>
        <fullName evidence="4">HDOD domain-containing protein</fullName>
    </submittedName>
</protein>
<dbReference type="EMBL" id="JANUGW010000022">
    <property type="protein sequence ID" value="MCS0584565.1"/>
    <property type="molecule type" value="Genomic_DNA"/>
</dbReference>
<evidence type="ECO:0000259" key="3">
    <source>
        <dbReference type="PROSITE" id="PS51833"/>
    </source>
</evidence>
<evidence type="ECO:0000256" key="1">
    <source>
        <dbReference type="SAM" id="MobiDB-lite"/>
    </source>
</evidence>
<feature type="compositionally biased region" description="Pro residues" evidence="1">
    <location>
        <begin position="33"/>
        <end position="51"/>
    </location>
</feature>
<keyword evidence="5" id="KW-1185">Reference proteome</keyword>
<dbReference type="PROSITE" id="PS51833">
    <property type="entry name" value="HDOD"/>
    <property type="match status" value="1"/>
</dbReference>
<dbReference type="Proteomes" id="UP001204151">
    <property type="component" value="Unassembled WGS sequence"/>
</dbReference>
<dbReference type="Gene3D" id="1.10.3210.10">
    <property type="entry name" value="Hypothetical protein af1432"/>
    <property type="match status" value="1"/>
</dbReference>
<feature type="signal peptide" evidence="2">
    <location>
        <begin position="1"/>
        <end position="26"/>
    </location>
</feature>
<evidence type="ECO:0000313" key="5">
    <source>
        <dbReference type="Proteomes" id="UP001204151"/>
    </source>
</evidence>
<dbReference type="RefSeq" id="WP_258819116.1">
    <property type="nucleotide sequence ID" value="NZ_JANUGW010000022.1"/>
</dbReference>
<organism evidence="4 5">
    <name type="scientific">Massilia pinisoli</name>
    <dbReference type="NCBI Taxonomy" id="1772194"/>
    <lineage>
        <taxon>Bacteria</taxon>
        <taxon>Pseudomonadati</taxon>
        <taxon>Pseudomonadota</taxon>
        <taxon>Betaproteobacteria</taxon>
        <taxon>Burkholderiales</taxon>
        <taxon>Oxalobacteraceae</taxon>
        <taxon>Telluria group</taxon>
        <taxon>Massilia</taxon>
    </lineage>
</organism>
<dbReference type="SUPFAM" id="SSF109604">
    <property type="entry name" value="HD-domain/PDEase-like"/>
    <property type="match status" value="1"/>
</dbReference>
<dbReference type="Pfam" id="PF08668">
    <property type="entry name" value="HDOD"/>
    <property type="match status" value="1"/>
</dbReference>
<evidence type="ECO:0000256" key="2">
    <source>
        <dbReference type="SAM" id="SignalP"/>
    </source>
</evidence>
<comment type="caution">
    <text evidence="4">The sequence shown here is derived from an EMBL/GenBank/DDBJ whole genome shotgun (WGS) entry which is preliminary data.</text>
</comment>
<dbReference type="PANTHER" id="PTHR33525">
    <property type="match status" value="1"/>
</dbReference>
<gene>
    <name evidence="4" type="ORF">NX784_23550</name>
</gene>
<feature type="region of interest" description="Disordered" evidence="1">
    <location>
        <begin position="30"/>
        <end position="59"/>
    </location>
</feature>
<feature type="domain" description="HDOD" evidence="3">
    <location>
        <begin position="117"/>
        <end position="310"/>
    </location>
</feature>
<reference evidence="4 5" key="1">
    <citation type="submission" date="2022-08" db="EMBL/GenBank/DDBJ databases">
        <title>Reclassification of Massilia species as members of the genera Telluria, Duganella, Pseudoduganella, Mokoshia gen. nov. and Zemynaea gen. nov. using orthogonal and non-orthogonal genome-based approaches.</title>
        <authorList>
            <person name="Bowman J.P."/>
        </authorList>
    </citation>
    <scope>NUCLEOTIDE SEQUENCE [LARGE SCALE GENOMIC DNA]</scope>
    <source>
        <strain evidence="4 5">JCM 31316</strain>
    </source>
</reference>